<dbReference type="Gene3D" id="3.30.420.10">
    <property type="entry name" value="Ribonuclease H-like superfamily/Ribonuclease H"/>
    <property type="match status" value="1"/>
</dbReference>
<reference evidence="2" key="1">
    <citation type="submission" date="2014-12" db="EMBL/GenBank/DDBJ databases">
        <title>Insight into the proteome of Arion vulgaris.</title>
        <authorList>
            <person name="Aradska J."/>
            <person name="Bulat T."/>
            <person name="Smidak R."/>
            <person name="Sarate P."/>
            <person name="Gangsoo J."/>
            <person name="Sialana F."/>
            <person name="Bilban M."/>
            <person name="Lubec G."/>
        </authorList>
    </citation>
    <scope>NUCLEOTIDE SEQUENCE</scope>
    <source>
        <tissue evidence="2">Skin</tissue>
    </source>
</reference>
<name>A0A0B7B7X4_9EUPU</name>
<feature type="non-terminal residue" evidence="2">
    <location>
        <position position="80"/>
    </location>
</feature>
<dbReference type="GO" id="GO:0003676">
    <property type="term" value="F:nucleic acid binding"/>
    <property type="evidence" value="ECO:0007669"/>
    <property type="project" value="InterPro"/>
</dbReference>
<feature type="domain" description="RNase H type-1" evidence="1">
    <location>
        <begin position="1"/>
        <end position="64"/>
    </location>
</feature>
<gene>
    <name evidence="2" type="primary">ORF169074</name>
</gene>
<dbReference type="Pfam" id="PF00075">
    <property type="entry name" value="RNase_H"/>
    <property type="match status" value="1"/>
</dbReference>
<dbReference type="InterPro" id="IPR012337">
    <property type="entry name" value="RNaseH-like_sf"/>
</dbReference>
<evidence type="ECO:0000313" key="2">
    <source>
        <dbReference type="EMBL" id="CEK89113.1"/>
    </source>
</evidence>
<dbReference type="EMBL" id="HACG01042248">
    <property type="protein sequence ID" value="CEK89113.1"/>
    <property type="molecule type" value="Transcribed_RNA"/>
</dbReference>
<sequence>VFLCDCLSILQATQREPQDNMERELTLQLNKLSEHNKIILQWIPAHCGVPGNERADMLAKEGTKLTQQKHPVSLPEIKTH</sequence>
<proteinExistence type="predicted"/>
<evidence type="ECO:0000259" key="1">
    <source>
        <dbReference type="PROSITE" id="PS50879"/>
    </source>
</evidence>
<accession>A0A0B7B7X4</accession>
<dbReference type="InterPro" id="IPR002156">
    <property type="entry name" value="RNaseH_domain"/>
</dbReference>
<dbReference type="AlphaFoldDB" id="A0A0B7B7X4"/>
<organism evidence="2">
    <name type="scientific">Arion vulgaris</name>
    <dbReference type="NCBI Taxonomy" id="1028688"/>
    <lineage>
        <taxon>Eukaryota</taxon>
        <taxon>Metazoa</taxon>
        <taxon>Spiralia</taxon>
        <taxon>Lophotrochozoa</taxon>
        <taxon>Mollusca</taxon>
        <taxon>Gastropoda</taxon>
        <taxon>Heterobranchia</taxon>
        <taxon>Euthyneura</taxon>
        <taxon>Panpulmonata</taxon>
        <taxon>Eupulmonata</taxon>
        <taxon>Stylommatophora</taxon>
        <taxon>Helicina</taxon>
        <taxon>Arionoidea</taxon>
        <taxon>Arionidae</taxon>
        <taxon>Arion</taxon>
    </lineage>
</organism>
<dbReference type="GO" id="GO:0004523">
    <property type="term" value="F:RNA-DNA hybrid ribonuclease activity"/>
    <property type="evidence" value="ECO:0007669"/>
    <property type="project" value="InterPro"/>
</dbReference>
<dbReference type="SUPFAM" id="SSF53098">
    <property type="entry name" value="Ribonuclease H-like"/>
    <property type="match status" value="1"/>
</dbReference>
<feature type="non-terminal residue" evidence="2">
    <location>
        <position position="1"/>
    </location>
</feature>
<dbReference type="InterPro" id="IPR036397">
    <property type="entry name" value="RNaseH_sf"/>
</dbReference>
<dbReference type="PROSITE" id="PS50879">
    <property type="entry name" value="RNASE_H_1"/>
    <property type="match status" value="1"/>
</dbReference>
<protein>
    <recommendedName>
        <fullName evidence="1">RNase H type-1 domain-containing protein</fullName>
    </recommendedName>
</protein>